<dbReference type="Pfam" id="PF00856">
    <property type="entry name" value="SET"/>
    <property type="match status" value="2"/>
</dbReference>
<dbReference type="OrthoDB" id="5876402at2759"/>
<reference evidence="3" key="1">
    <citation type="submission" date="2007-07" db="EMBL/GenBank/DDBJ databases">
        <title>PCAP assembly of the Caenorhabditis remanei genome.</title>
        <authorList>
            <consortium name="The Caenorhabditis remanei Sequencing Consortium"/>
            <person name="Wilson R.K."/>
        </authorList>
    </citation>
    <scope>NUCLEOTIDE SEQUENCE [LARGE SCALE GENOMIC DNA]</scope>
    <source>
        <strain evidence="3">PB4641</strain>
    </source>
</reference>
<evidence type="ECO:0000313" key="3">
    <source>
        <dbReference type="EMBL" id="EFO82958.1"/>
    </source>
</evidence>
<dbReference type="InterPro" id="IPR046341">
    <property type="entry name" value="SET_dom_sf"/>
</dbReference>
<keyword evidence="4" id="KW-1185">Reference proteome</keyword>
<feature type="region of interest" description="Disordered" evidence="1">
    <location>
        <begin position="477"/>
        <end position="514"/>
    </location>
</feature>
<dbReference type="InterPro" id="IPR001214">
    <property type="entry name" value="SET_dom"/>
</dbReference>
<gene>
    <name evidence="3" type="ORF">CRE_00224</name>
</gene>
<dbReference type="EMBL" id="DS268407">
    <property type="protein sequence ID" value="EFO82958.1"/>
    <property type="molecule type" value="Genomic_DNA"/>
</dbReference>
<evidence type="ECO:0000256" key="1">
    <source>
        <dbReference type="SAM" id="MobiDB-lite"/>
    </source>
</evidence>
<organism evidence="4">
    <name type="scientific">Caenorhabditis remanei</name>
    <name type="common">Caenorhabditis vulgaris</name>
    <dbReference type="NCBI Taxonomy" id="31234"/>
    <lineage>
        <taxon>Eukaryota</taxon>
        <taxon>Metazoa</taxon>
        <taxon>Ecdysozoa</taxon>
        <taxon>Nematoda</taxon>
        <taxon>Chromadorea</taxon>
        <taxon>Rhabditida</taxon>
        <taxon>Rhabditina</taxon>
        <taxon>Rhabditomorpha</taxon>
        <taxon>Rhabditoidea</taxon>
        <taxon>Rhabditidae</taxon>
        <taxon>Peloderinae</taxon>
        <taxon>Caenorhabditis</taxon>
    </lineage>
</organism>
<dbReference type="SUPFAM" id="SSF82199">
    <property type="entry name" value="SET domain"/>
    <property type="match status" value="2"/>
</dbReference>
<sequence length="983" mass="112270">MCNTRRKSNALPPELIIRKRRCLRAESSLSSKVRIGRSNVEKIDHTNIDEQQETDHILQQFHLRTAKIKGEIIAMPTGLFPRNICLSHWVFLDADFDEIVENVFNRMGEFENYLSKRGKERKVSAAQGKKQLYEKFKAAHPEEKKRCKKEIEDLLKKSLESHILIGGKNRIELRTRNSKKSLFLNKNQESEIKNLKLENFHEEIEENNIRDVSGLHLEARRELRVKSQSCCNCVGGKCDKNCECGRINNALKNDTIYDPEHNRSYSCSIHCACKGKCGKTFPEPPENSTEAVLHNFPQKGFVSRALQYFGQGETVATMTGSYCRVKSLQDDDNYALDIYNKDQDKECILELFNQNKKLAESKKLKMLSEDVKDTLTGTLGTTISLDPRFEGNHGRFLSSSCLGNVKTNFVYQGGLAPTNIRVMMTSKMPIFPNQELSFFYGFPYVTTQLKNICLCGELCCITNRHLFPFIKRNHMRSPPIRRREKSPPVRRRNSPEPDDERPVEMTSVIPGSPDNDLSKWPPTAIFDYTAKNFVGRELSTAAQMSLKEGEKTKICCSCGPDEECSKNENCECNRVVAELQKIYYRKARGNFVAERCQALTDQGIKLVANMHDKQMFFNCGSECTCGPSCEMKVLMKSDKGQADKFFIQRRNENTGFSVFAKECIEKGTVLGCLNGEICGETLLNSDATVAAYSMSITHKKDMLRKFYNETKMLGRQQKQYLKTIFSDEKEIISINTLQYGNFTRFANHSCKPNSLVLRAFEGGLSISDIRLFFVASRKIMAGEEITIHYGDEYKAQYLPTCFCEYCLSQRQQNAASTSNQPVPQVQQEMLPIEDEEQERAVDFQEPTEELAAVRINSQDQNTENEDDIQNEASSGIQLDTNEPHMNLAPMRRSIRVRNRRETMNLPPSFENNENQLVELSRRRKRLADTMDQDVETPSKMQKIKSAVYDTCSGLMTCVQLPFTSIANLYAKFWSNQIPAVSTD</sequence>
<dbReference type="SMART" id="SM00317">
    <property type="entry name" value="SET"/>
    <property type="match status" value="2"/>
</dbReference>
<dbReference type="PANTHER" id="PTHR47250:SF1">
    <property type="entry name" value="SET DOMAIN-CONTAINING PROTEIN"/>
    <property type="match status" value="1"/>
</dbReference>
<name>E3LDW5_CAERE</name>
<dbReference type="InterPro" id="IPR053105">
    <property type="entry name" value="Class_V-like_SAM-MTase"/>
</dbReference>
<feature type="domain" description="SET" evidence="2">
    <location>
        <begin position="644"/>
        <end position="790"/>
    </location>
</feature>
<accession>E3LDW5</accession>
<dbReference type="Proteomes" id="UP000008281">
    <property type="component" value="Unassembled WGS sequence"/>
</dbReference>
<dbReference type="HOGENOM" id="CLU_303095_0_0_1"/>
<dbReference type="InParanoid" id="E3LDW5"/>
<dbReference type="PANTHER" id="PTHR47250">
    <property type="entry name" value="HISTONE-LYSINE N-METHYLTRANSFERASE SET-6"/>
    <property type="match status" value="1"/>
</dbReference>
<protein>
    <recommendedName>
        <fullName evidence="2">SET domain-containing protein</fullName>
    </recommendedName>
</protein>
<dbReference type="AlphaFoldDB" id="E3LDW5"/>
<evidence type="ECO:0000259" key="2">
    <source>
        <dbReference type="PROSITE" id="PS50280"/>
    </source>
</evidence>
<dbReference type="STRING" id="31234.E3LDW5"/>
<dbReference type="CDD" id="cd08161">
    <property type="entry name" value="SET"/>
    <property type="match status" value="1"/>
</dbReference>
<dbReference type="Gene3D" id="2.170.270.10">
    <property type="entry name" value="SET domain"/>
    <property type="match status" value="2"/>
</dbReference>
<evidence type="ECO:0000313" key="4">
    <source>
        <dbReference type="Proteomes" id="UP000008281"/>
    </source>
</evidence>
<feature type="compositionally biased region" description="Basic residues" evidence="1">
    <location>
        <begin position="477"/>
        <end position="492"/>
    </location>
</feature>
<proteinExistence type="predicted"/>
<dbReference type="PROSITE" id="PS50280">
    <property type="entry name" value="SET"/>
    <property type="match status" value="1"/>
</dbReference>
<dbReference type="eggNOG" id="KOG1082">
    <property type="taxonomic scope" value="Eukaryota"/>
</dbReference>